<name>A0AA85JU00_TRIRE</name>
<dbReference type="GO" id="GO:0047617">
    <property type="term" value="F:fatty acyl-CoA hydrolase activity"/>
    <property type="evidence" value="ECO:0007669"/>
    <property type="project" value="InterPro"/>
</dbReference>
<proteinExistence type="inferred from homology"/>
<sequence length="141" mass="15683">MQTALSTVNRTIAQLTSDASFNRIFKGIQAVSLTDKCLTCRFKVNKSEANSLNTLHGGFILGAVDFISTVDLMRLGHMKHVSVNLETSFISPGKLDSWIVSHSFVLKKGKRLAFCEVKFMDEESGELIARGSHTKYLIEEK</sequence>
<evidence type="ECO:0000259" key="3">
    <source>
        <dbReference type="Pfam" id="PF03061"/>
    </source>
</evidence>
<evidence type="ECO:0000313" key="5">
    <source>
        <dbReference type="WBParaSite" id="TREG1_40930.1"/>
    </source>
</evidence>
<dbReference type="InterPro" id="IPR006683">
    <property type="entry name" value="Thioestr_dom"/>
</dbReference>
<dbReference type="InterPro" id="IPR029069">
    <property type="entry name" value="HotDog_dom_sf"/>
</dbReference>
<dbReference type="AlphaFoldDB" id="A0AA85JU00"/>
<keyword evidence="2" id="KW-0378">Hydrolase</keyword>
<dbReference type="SUPFAM" id="SSF54637">
    <property type="entry name" value="Thioesterase/thiol ester dehydrase-isomerase"/>
    <property type="match status" value="1"/>
</dbReference>
<dbReference type="WBParaSite" id="TREG1_40930.1">
    <property type="protein sequence ID" value="TREG1_40930.1"/>
    <property type="gene ID" value="TREG1_40930"/>
</dbReference>
<dbReference type="InterPro" id="IPR039298">
    <property type="entry name" value="ACOT13"/>
</dbReference>
<reference evidence="4" key="1">
    <citation type="submission" date="2022-06" db="EMBL/GenBank/DDBJ databases">
        <authorList>
            <person name="Berger JAMES D."/>
            <person name="Berger JAMES D."/>
        </authorList>
    </citation>
    <scope>NUCLEOTIDE SEQUENCE [LARGE SCALE GENOMIC DNA]</scope>
</reference>
<dbReference type="Proteomes" id="UP000050795">
    <property type="component" value="Unassembled WGS sequence"/>
</dbReference>
<accession>A0AA85JU00</accession>
<evidence type="ECO:0000313" key="4">
    <source>
        <dbReference type="Proteomes" id="UP000050795"/>
    </source>
</evidence>
<reference evidence="5" key="2">
    <citation type="submission" date="2023-11" db="UniProtKB">
        <authorList>
            <consortium name="WormBaseParasite"/>
        </authorList>
    </citation>
    <scope>IDENTIFICATION</scope>
</reference>
<dbReference type="CDD" id="cd03443">
    <property type="entry name" value="PaaI_thioesterase"/>
    <property type="match status" value="1"/>
</dbReference>
<evidence type="ECO:0000256" key="1">
    <source>
        <dbReference type="ARBA" id="ARBA00008324"/>
    </source>
</evidence>
<keyword evidence="4" id="KW-1185">Reference proteome</keyword>
<evidence type="ECO:0000256" key="2">
    <source>
        <dbReference type="ARBA" id="ARBA00022801"/>
    </source>
</evidence>
<dbReference type="Gene3D" id="3.10.129.10">
    <property type="entry name" value="Hotdog Thioesterase"/>
    <property type="match status" value="1"/>
</dbReference>
<organism evidence="4 5">
    <name type="scientific">Trichobilharzia regenti</name>
    <name type="common">Nasal bird schistosome</name>
    <dbReference type="NCBI Taxonomy" id="157069"/>
    <lineage>
        <taxon>Eukaryota</taxon>
        <taxon>Metazoa</taxon>
        <taxon>Spiralia</taxon>
        <taxon>Lophotrochozoa</taxon>
        <taxon>Platyhelminthes</taxon>
        <taxon>Trematoda</taxon>
        <taxon>Digenea</taxon>
        <taxon>Strigeidida</taxon>
        <taxon>Schistosomatoidea</taxon>
        <taxon>Schistosomatidae</taxon>
        <taxon>Trichobilharzia</taxon>
    </lineage>
</organism>
<feature type="domain" description="Thioesterase" evidence="3">
    <location>
        <begin position="53"/>
        <end position="126"/>
    </location>
</feature>
<dbReference type="PANTHER" id="PTHR21660:SF1">
    <property type="entry name" value="ACYL-COENZYME A THIOESTERASE 13"/>
    <property type="match status" value="1"/>
</dbReference>
<protein>
    <submittedName>
        <fullName evidence="5">4HBT domain-containing protein</fullName>
    </submittedName>
</protein>
<dbReference type="Pfam" id="PF03061">
    <property type="entry name" value="4HBT"/>
    <property type="match status" value="1"/>
</dbReference>
<comment type="similarity">
    <text evidence="1">Belongs to the thioesterase PaaI family.</text>
</comment>
<dbReference type="PANTHER" id="PTHR21660">
    <property type="entry name" value="THIOESTERASE SUPERFAMILY MEMBER-RELATED"/>
    <property type="match status" value="1"/>
</dbReference>